<dbReference type="Pfam" id="PF00990">
    <property type="entry name" value="GGDEF"/>
    <property type="match status" value="1"/>
</dbReference>
<dbReference type="Gene3D" id="3.30.70.270">
    <property type="match status" value="1"/>
</dbReference>
<keyword evidence="2" id="KW-0472">Membrane</keyword>
<sequence length="311" mass="33208">MDREQPTSAGATPSTSSIGYRGPFTLGLSRLGRSRSRISASSRTRSISCFALALATGFFAAQWLTSMPPRAPFDTSSGGSLERASLTTPESLVGGIGLFMSLSLSLAGMWYWPFARRTRIQPQEDSLAAYDHVTGLPTLRLFTVLLEQGLTRASHMGRSVGVLVADLQQFHPLPTAMTTPNISLIVRVQAARIKSALPSNNTVARIGDRRFAILIESVVARDEIDTLAQNIYRTMSLPLMIEGQEVLLTCHIGGSMYTSSASSGEALLSQAVKSLALATAENPIRFSESIGEVPGIASMAQSSAAGESLLR</sequence>
<gene>
    <name evidence="4" type="ORF">NITLEN_30104</name>
</gene>
<keyword evidence="2" id="KW-1133">Transmembrane helix</keyword>
<dbReference type="InterPro" id="IPR043128">
    <property type="entry name" value="Rev_trsase/Diguanyl_cyclase"/>
</dbReference>
<evidence type="ECO:0000256" key="2">
    <source>
        <dbReference type="SAM" id="Phobius"/>
    </source>
</evidence>
<reference evidence="5" key="1">
    <citation type="submission" date="2018-04" db="EMBL/GenBank/DDBJ databases">
        <authorList>
            <person name="Lucker S."/>
            <person name="Sakoula D."/>
        </authorList>
    </citation>
    <scope>NUCLEOTIDE SEQUENCE [LARGE SCALE GENOMIC DNA]</scope>
</reference>
<protein>
    <recommendedName>
        <fullName evidence="3">GGDEF domain-containing protein</fullName>
    </recommendedName>
</protein>
<dbReference type="InterPro" id="IPR050706">
    <property type="entry name" value="Cyclic-di-GMP_PDE-like"/>
</dbReference>
<dbReference type="PANTHER" id="PTHR33121:SF70">
    <property type="entry name" value="SIGNALING PROTEIN YKOW"/>
    <property type="match status" value="1"/>
</dbReference>
<dbReference type="InParanoid" id="A0A330LE16"/>
<dbReference type="PROSITE" id="PS50887">
    <property type="entry name" value="GGDEF"/>
    <property type="match status" value="1"/>
</dbReference>
<evidence type="ECO:0000259" key="3">
    <source>
        <dbReference type="PROSITE" id="PS50887"/>
    </source>
</evidence>
<proteinExistence type="predicted"/>
<dbReference type="AlphaFoldDB" id="A0A330LE16"/>
<dbReference type="InterPro" id="IPR000160">
    <property type="entry name" value="GGDEF_dom"/>
</dbReference>
<dbReference type="InterPro" id="IPR029787">
    <property type="entry name" value="Nucleotide_cyclase"/>
</dbReference>
<evidence type="ECO:0000313" key="5">
    <source>
        <dbReference type="Proteomes" id="UP000248168"/>
    </source>
</evidence>
<keyword evidence="5" id="KW-1185">Reference proteome</keyword>
<dbReference type="PANTHER" id="PTHR33121">
    <property type="entry name" value="CYCLIC DI-GMP PHOSPHODIESTERASE PDEF"/>
    <property type="match status" value="1"/>
</dbReference>
<evidence type="ECO:0000313" key="4">
    <source>
        <dbReference type="EMBL" id="SPP65190.1"/>
    </source>
</evidence>
<feature type="transmembrane region" description="Helical" evidence="2">
    <location>
        <begin position="92"/>
        <end position="112"/>
    </location>
</feature>
<feature type="compositionally biased region" description="Low complexity" evidence="1">
    <location>
        <begin position="1"/>
        <end position="17"/>
    </location>
</feature>
<accession>A0A330LE16</accession>
<dbReference type="Proteomes" id="UP000248168">
    <property type="component" value="Unassembled WGS sequence"/>
</dbReference>
<dbReference type="EMBL" id="OUNR01000016">
    <property type="protein sequence ID" value="SPP65190.1"/>
    <property type="molecule type" value="Genomic_DNA"/>
</dbReference>
<feature type="domain" description="GGDEF" evidence="3">
    <location>
        <begin position="158"/>
        <end position="289"/>
    </location>
</feature>
<organism evidence="4 5">
    <name type="scientific">Nitrospira lenta</name>
    <dbReference type="NCBI Taxonomy" id="1436998"/>
    <lineage>
        <taxon>Bacteria</taxon>
        <taxon>Pseudomonadati</taxon>
        <taxon>Nitrospirota</taxon>
        <taxon>Nitrospiria</taxon>
        <taxon>Nitrospirales</taxon>
        <taxon>Nitrospiraceae</taxon>
        <taxon>Nitrospira</taxon>
    </lineage>
</organism>
<dbReference type="SMART" id="SM00267">
    <property type="entry name" value="GGDEF"/>
    <property type="match status" value="1"/>
</dbReference>
<evidence type="ECO:0000256" key="1">
    <source>
        <dbReference type="SAM" id="MobiDB-lite"/>
    </source>
</evidence>
<dbReference type="OrthoDB" id="9805520at2"/>
<dbReference type="GO" id="GO:0071111">
    <property type="term" value="F:cyclic-guanylate-specific phosphodiesterase activity"/>
    <property type="evidence" value="ECO:0007669"/>
    <property type="project" value="InterPro"/>
</dbReference>
<keyword evidence="2" id="KW-0812">Transmembrane</keyword>
<dbReference type="SUPFAM" id="SSF55073">
    <property type="entry name" value="Nucleotide cyclase"/>
    <property type="match status" value="1"/>
</dbReference>
<feature type="region of interest" description="Disordered" evidence="1">
    <location>
        <begin position="1"/>
        <end position="21"/>
    </location>
</feature>
<dbReference type="CDD" id="cd01949">
    <property type="entry name" value="GGDEF"/>
    <property type="match status" value="1"/>
</dbReference>
<name>A0A330LE16_9BACT</name>
<feature type="transmembrane region" description="Helical" evidence="2">
    <location>
        <begin position="47"/>
        <end position="65"/>
    </location>
</feature>